<sequence>MFKGRDTVVIKYLANALIGGDGQIEKRNMSWNMTGSFLYALASMVLTIAVIQIVGEDEGGIFSFAYSTFGQHMFMVAYFGIRPFQITDTRRRFTFGEYLRLRLMTCGAALVAGLFYVTVINRDYAFVKAATVFLMVAYKVIDGFADAYEAEFQRDGRLYLTGKSNAFRTVLSVGVFLGCLNATHNLVGSCLAAVLAQLAGVCLFDFSVIGHLPQVDWEVRSGRVGLLFKENVVLFLSVILDFYIFSAAKYAIEGNMADKYQAVFGAIFMPTSVINLVAGFVIRPYITKLSEQWERNALPEFAGTVGRLAAIIAALTVLAVGGAWILGIPVLSILYPKIAYMLRECRLALVFIILGGAFNAYVNLFYYALIIMQEQKRIFLGYVGVTAAALLISSPCVRAAGLLGGSLSYLLLMAALTACFGLTSLVMYRRRARGI</sequence>
<protein>
    <submittedName>
        <fullName evidence="7">Lipopolysaccharide biosynthesis protein</fullName>
    </submittedName>
</protein>
<accession>A0AAW3X0E0</accession>
<feature type="transmembrane region" description="Helical" evidence="6">
    <location>
        <begin position="36"/>
        <end position="55"/>
    </location>
</feature>
<keyword evidence="2" id="KW-1003">Cell membrane</keyword>
<evidence type="ECO:0000313" key="8">
    <source>
        <dbReference type="Proteomes" id="UP000653904"/>
    </source>
</evidence>
<feature type="transmembrane region" description="Helical" evidence="6">
    <location>
        <begin position="61"/>
        <end position="81"/>
    </location>
</feature>
<keyword evidence="3 6" id="KW-0812">Transmembrane</keyword>
<gene>
    <name evidence="7" type="ORF">H8S19_00355</name>
</gene>
<name>A0AAW3X0E0_9CLOT</name>
<comment type="subcellular location">
    <subcellularLocation>
        <location evidence="1">Cell membrane</location>
        <topology evidence="1">Multi-pass membrane protein</topology>
    </subcellularLocation>
</comment>
<feature type="transmembrane region" description="Helical" evidence="6">
    <location>
        <begin position="407"/>
        <end position="428"/>
    </location>
</feature>
<comment type="caution">
    <text evidence="7">The sequence shown here is derived from an EMBL/GenBank/DDBJ whole genome shotgun (WGS) entry which is preliminary data.</text>
</comment>
<organism evidence="7 8">
    <name type="scientific">Clostridium segne</name>
    <dbReference type="NCBI Taxonomy" id="2763038"/>
    <lineage>
        <taxon>Bacteria</taxon>
        <taxon>Bacillati</taxon>
        <taxon>Bacillota</taxon>
        <taxon>Clostridia</taxon>
        <taxon>Eubacteriales</taxon>
        <taxon>Clostridiaceae</taxon>
        <taxon>Clostridium</taxon>
    </lineage>
</organism>
<evidence type="ECO:0000256" key="4">
    <source>
        <dbReference type="ARBA" id="ARBA00022989"/>
    </source>
</evidence>
<dbReference type="EMBL" id="JACOOW010000001">
    <property type="protein sequence ID" value="MBC5655543.1"/>
    <property type="molecule type" value="Genomic_DNA"/>
</dbReference>
<dbReference type="AlphaFoldDB" id="A0AAW3X0E0"/>
<evidence type="ECO:0000256" key="5">
    <source>
        <dbReference type="ARBA" id="ARBA00023136"/>
    </source>
</evidence>
<keyword evidence="8" id="KW-1185">Reference proteome</keyword>
<evidence type="ECO:0000313" key="7">
    <source>
        <dbReference type="EMBL" id="MBC5655543.1"/>
    </source>
</evidence>
<evidence type="ECO:0000256" key="3">
    <source>
        <dbReference type="ARBA" id="ARBA00022692"/>
    </source>
</evidence>
<dbReference type="GO" id="GO:0005886">
    <property type="term" value="C:plasma membrane"/>
    <property type="evidence" value="ECO:0007669"/>
    <property type="project" value="UniProtKB-SubCell"/>
</dbReference>
<keyword evidence="4 6" id="KW-1133">Transmembrane helix</keyword>
<feature type="transmembrane region" description="Helical" evidence="6">
    <location>
        <begin position="101"/>
        <end position="119"/>
    </location>
</feature>
<dbReference type="InterPro" id="IPR050833">
    <property type="entry name" value="Poly_Biosynth_Transport"/>
</dbReference>
<feature type="transmembrane region" description="Helical" evidence="6">
    <location>
        <begin position="232"/>
        <end position="252"/>
    </location>
</feature>
<dbReference type="PANTHER" id="PTHR30250:SF11">
    <property type="entry name" value="O-ANTIGEN TRANSPORTER-RELATED"/>
    <property type="match status" value="1"/>
</dbReference>
<evidence type="ECO:0000256" key="1">
    <source>
        <dbReference type="ARBA" id="ARBA00004651"/>
    </source>
</evidence>
<feature type="transmembrane region" description="Helical" evidence="6">
    <location>
        <begin position="379"/>
        <end position="401"/>
    </location>
</feature>
<evidence type="ECO:0000256" key="2">
    <source>
        <dbReference type="ARBA" id="ARBA00022475"/>
    </source>
</evidence>
<reference evidence="7 8" key="1">
    <citation type="submission" date="2020-08" db="EMBL/GenBank/DDBJ databases">
        <title>Genome public.</title>
        <authorList>
            <person name="Liu C."/>
            <person name="Sun Q."/>
        </authorList>
    </citation>
    <scope>NUCLEOTIDE SEQUENCE [LARGE SCALE GENOMIC DNA]</scope>
    <source>
        <strain evidence="7 8">BX14</strain>
    </source>
</reference>
<feature type="transmembrane region" description="Helical" evidence="6">
    <location>
        <begin position="347"/>
        <end position="367"/>
    </location>
</feature>
<feature type="transmembrane region" description="Helical" evidence="6">
    <location>
        <begin position="264"/>
        <end position="286"/>
    </location>
</feature>
<evidence type="ECO:0000256" key="6">
    <source>
        <dbReference type="SAM" id="Phobius"/>
    </source>
</evidence>
<feature type="transmembrane region" description="Helical" evidence="6">
    <location>
        <begin position="193"/>
        <end position="212"/>
    </location>
</feature>
<proteinExistence type="predicted"/>
<feature type="transmembrane region" description="Helical" evidence="6">
    <location>
        <begin position="307"/>
        <end position="335"/>
    </location>
</feature>
<dbReference type="PANTHER" id="PTHR30250">
    <property type="entry name" value="PST FAMILY PREDICTED COLANIC ACID TRANSPORTER"/>
    <property type="match status" value="1"/>
</dbReference>
<keyword evidence="5 6" id="KW-0472">Membrane</keyword>
<dbReference type="Proteomes" id="UP000653904">
    <property type="component" value="Unassembled WGS sequence"/>
</dbReference>